<name>T0QYC1_SAPDV</name>
<dbReference type="AlphaFoldDB" id="T0QYC1"/>
<accession>T0QYC1</accession>
<dbReference type="GeneID" id="19943841"/>
<protein>
    <submittedName>
        <fullName evidence="1">Uncharacterized protein</fullName>
    </submittedName>
</protein>
<keyword evidence="2" id="KW-1185">Reference proteome</keyword>
<dbReference type="Proteomes" id="UP000030762">
    <property type="component" value="Unassembled WGS sequence"/>
</dbReference>
<evidence type="ECO:0000313" key="2">
    <source>
        <dbReference type="Proteomes" id="UP000030762"/>
    </source>
</evidence>
<evidence type="ECO:0000313" key="1">
    <source>
        <dbReference type="EMBL" id="EQC39686.1"/>
    </source>
</evidence>
<gene>
    <name evidence="1" type="ORF">SDRG_03114</name>
</gene>
<dbReference type="STRING" id="1156394.T0QYC1"/>
<dbReference type="OrthoDB" id="10430145at2759"/>
<organism evidence="1 2">
    <name type="scientific">Saprolegnia diclina (strain VS20)</name>
    <dbReference type="NCBI Taxonomy" id="1156394"/>
    <lineage>
        <taxon>Eukaryota</taxon>
        <taxon>Sar</taxon>
        <taxon>Stramenopiles</taxon>
        <taxon>Oomycota</taxon>
        <taxon>Saprolegniomycetes</taxon>
        <taxon>Saprolegniales</taxon>
        <taxon>Saprolegniaceae</taxon>
        <taxon>Saprolegnia</taxon>
    </lineage>
</organism>
<sequence>MLKMMDQAFVPLATSSGEGLISFPWSSFFLAGASRTSGVVVLSQLVRPEFKSIARRDVVVWKRARLEYKTSMQRKCQRTNRCYAATCAPVRDSFAPMGYFEFLMKTSWDRRGDYSLLNVPEDKLWEEINGIIDK</sequence>
<dbReference type="VEuPathDB" id="FungiDB:SDRG_03114"/>
<reference evidence="1 2" key="1">
    <citation type="submission" date="2012-04" db="EMBL/GenBank/DDBJ databases">
        <title>The Genome Sequence of Saprolegnia declina VS20.</title>
        <authorList>
            <consortium name="The Broad Institute Genome Sequencing Platform"/>
            <person name="Russ C."/>
            <person name="Nusbaum C."/>
            <person name="Tyler B."/>
            <person name="van West P."/>
            <person name="Dieguez-Uribeondo J."/>
            <person name="de Bruijn I."/>
            <person name="Tripathy S."/>
            <person name="Jiang R."/>
            <person name="Young S.K."/>
            <person name="Zeng Q."/>
            <person name="Gargeya S."/>
            <person name="Fitzgerald M."/>
            <person name="Haas B."/>
            <person name="Abouelleil A."/>
            <person name="Alvarado L."/>
            <person name="Arachchi H.M."/>
            <person name="Berlin A."/>
            <person name="Chapman S.B."/>
            <person name="Goldberg J."/>
            <person name="Griggs A."/>
            <person name="Gujja S."/>
            <person name="Hansen M."/>
            <person name="Howarth C."/>
            <person name="Imamovic A."/>
            <person name="Larimer J."/>
            <person name="McCowen C."/>
            <person name="Montmayeur A."/>
            <person name="Murphy C."/>
            <person name="Neiman D."/>
            <person name="Pearson M."/>
            <person name="Priest M."/>
            <person name="Roberts A."/>
            <person name="Saif S."/>
            <person name="Shea T."/>
            <person name="Sisk P."/>
            <person name="Sykes S."/>
            <person name="Wortman J."/>
            <person name="Nusbaum C."/>
            <person name="Birren B."/>
        </authorList>
    </citation>
    <scope>NUCLEOTIDE SEQUENCE [LARGE SCALE GENOMIC DNA]</scope>
    <source>
        <strain evidence="1 2">VS20</strain>
    </source>
</reference>
<dbReference type="InParanoid" id="T0QYC1"/>
<dbReference type="EMBL" id="JH767138">
    <property type="protein sequence ID" value="EQC39686.1"/>
    <property type="molecule type" value="Genomic_DNA"/>
</dbReference>
<proteinExistence type="predicted"/>
<dbReference type="RefSeq" id="XP_008606958.1">
    <property type="nucleotide sequence ID" value="XM_008608736.1"/>
</dbReference>